<sequence length="103" mass="11461">MQFDSGTTVVFTLVATTEALDERRTTIYGSLGQIGCHMDKREIVHANYVTKTRETIDVNREVGAWWGSNSAHVRILEARDSARLMFVFVIGPASTTNAELQPC</sequence>
<dbReference type="Proteomes" id="UP000268093">
    <property type="component" value="Unassembled WGS sequence"/>
</dbReference>
<evidence type="ECO:0000313" key="1">
    <source>
        <dbReference type="EMBL" id="RUP49622.1"/>
    </source>
</evidence>
<protein>
    <submittedName>
        <fullName evidence="1">Uncharacterized protein</fullName>
    </submittedName>
</protein>
<organism evidence="1 2">
    <name type="scientific">Jimgerdemannia flammicorona</name>
    <dbReference type="NCBI Taxonomy" id="994334"/>
    <lineage>
        <taxon>Eukaryota</taxon>
        <taxon>Fungi</taxon>
        <taxon>Fungi incertae sedis</taxon>
        <taxon>Mucoromycota</taxon>
        <taxon>Mucoromycotina</taxon>
        <taxon>Endogonomycetes</taxon>
        <taxon>Endogonales</taxon>
        <taxon>Endogonaceae</taxon>
        <taxon>Jimgerdemannia</taxon>
    </lineage>
</organism>
<dbReference type="EMBL" id="RBNI01002116">
    <property type="protein sequence ID" value="RUP49622.1"/>
    <property type="molecule type" value="Genomic_DNA"/>
</dbReference>
<dbReference type="OrthoDB" id="2129491at2759"/>
<reference evidence="1 2" key="1">
    <citation type="journal article" date="2018" name="New Phytol.">
        <title>Phylogenomics of Endogonaceae and evolution of mycorrhizas within Mucoromycota.</title>
        <authorList>
            <person name="Chang Y."/>
            <person name="Desiro A."/>
            <person name="Na H."/>
            <person name="Sandor L."/>
            <person name="Lipzen A."/>
            <person name="Clum A."/>
            <person name="Barry K."/>
            <person name="Grigoriev I.V."/>
            <person name="Martin F.M."/>
            <person name="Stajich J.E."/>
            <person name="Smith M.E."/>
            <person name="Bonito G."/>
            <person name="Spatafora J.W."/>
        </authorList>
    </citation>
    <scope>NUCLEOTIDE SEQUENCE [LARGE SCALE GENOMIC DNA]</scope>
    <source>
        <strain evidence="1 2">GMNB39</strain>
    </source>
</reference>
<proteinExistence type="predicted"/>
<accession>A0A433DFK1</accession>
<name>A0A433DFK1_9FUNG</name>
<gene>
    <name evidence="1" type="ORF">BC936DRAFT_142004</name>
</gene>
<dbReference type="AlphaFoldDB" id="A0A433DFK1"/>
<comment type="caution">
    <text evidence="1">The sequence shown here is derived from an EMBL/GenBank/DDBJ whole genome shotgun (WGS) entry which is preliminary data.</text>
</comment>
<evidence type="ECO:0000313" key="2">
    <source>
        <dbReference type="Proteomes" id="UP000268093"/>
    </source>
</evidence>
<keyword evidence="2" id="KW-1185">Reference proteome</keyword>